<evidence type="ECO:0000256" key="1">
    <source>
        <dbReference type="ARBA" id="ARBA00070402"/>
    </source>
</evidence>
<feature type="compositionally biased region" description="Polar residues" evidence="3">
    <location>
        <begin position="302"/>
        <end position="315"/>
    </location>
</feature>
<accession>A0A2G5F596</accession>
<dbReference type="EMBL" id="KZ305019">
    <property type="protein sequence ID" value="PIA63185.1"/>
    <property type="molecule type" value="Genomic_DNA"/>
</dbReference>
<dbReference type="OrthoDB" id="397265at2759"/>
<dbReference type="Proteomes" id="UP000230069">
    <property type="component" value="Unassembled WGS sequence"/>
</dbReference>
<name>A0A2G5F596_AQUCA</name>
<dbReference type="FunFam" id="3.30.1370.10:FF:000037">
    <property type="entry name" value="KH domain protein"/>
    <property type="match status" value="1"/>
</dbReference>
<protein>
    <recommendedName>
        <fullName evidence="1">Protein RIK</fullName>
    </recommendedName>
    <alternativeName>
        <fullName evidence="2">Rough sheath 2-interacting KH domain protein</fullName>
    </alternativeName>
</protein>
<keyword evidence="6" id="KW-1185">Reference proteome</keyword>
<evidence type="ECO:0000313" key="6">
    <source>
        <dbReference type="Proteomes" id="UP000230069"/>
    </source>
</evidence>
<evidence type="ECO:0000256" key="2">
    <source>
        <dbReference type="ARBA" id="ARBA00081001"/>
    </source>
</evidence>
<sequence>MVEEMLKQGQNSHSISASVNIGGQSFQPLSVCVFLGFDTDQSLDIASRIHGPNDQYVNHIMNETGATVVLRGRGSGNSESVASEDLQQPLHLFLSGNNPKSLEDAKLLAENLLDTIAAECGASRVTSSKVYKAVPPPPQLLNGVQSSGADPVARMASPIVASTLVNPVSPATLPGVNVAIPQVAVPPPGGLLGYGQHQPNTACYPQLSVCGTSYSGYGGIYPQATPLQQVALVLRQSPSLGISVTNPATSVGTSAEKVIPSFRTGTDKRPQKRKFQELPVTSKKPAEPHQNSLHRSEFVKPGTSSEESCLRTTSSMPPPKKLIQPSSRGMPPPPPRTMPPPPSRIMPPPPSKLMSSTFLSEADKGMSKPITSPSGHVPDTLIKLMSMRRR</sequence>
<dbReference type="AlphaFoldDB" id="A0A2G5F596"/>
<reference evidence="5 6" key="1">
    <citation type="submission" date="2017-09" db="EMBL/GenBank/DDBJ databases">
        <title>WGS assembly of Aquilegia coerulea Goldsmith.</title>
        <authorList>
            <person name="Hodges S."/>
            <person name="Kramer E."/>
            <person name="Nordborg M."/>
            <person name="Tomkins J."/>
            <person name="Borevitz J."/>
            <person name="Derieg N."/>
            <person name="Yan J."/>
            <person name="Mihaltcheva S."/>
            <person name="Hayes R.D."/>
            <person name="Rokhsar D."/>
        </authorList>
    </citation>
    <scope>NUCLEOTIDE SEQUENCE [LARGE SCALE GENOMIC DNA]</scope>
    <source>
        <strain evidence="6">cv. Goldsmith</strain>
    </source>
</reference>
<evidence type="ECO:0000313" key="5">
    <source>
        <dbReference type="EMBL" id="PIA63185.1"/>
    </source>
</evidence>
<gene>
    <name evidence="5" type="ORF">AQUCO_00200896v1</name>
</gene>
<dbReference type="InterPro" id="IPR031121">
    <property type="entry name" value="RIK/BLOM7"/>
</dbReference>
<evidence type="ECO:0000259" key="4">
    <source>
        <dbReference type="Pfam" id="PF22675"/>
    </source>
</evidence>
<evidence type="ECO:0000256" key="3">
    <source>
        <dbReference type="SAM" id="MobiDB-lite"/>
    </source>
</evidence>
<dbReference type="PANTHER" id="PTHR15744:SF0">
    <property type="entry name" value="KH HOMOLOGY DOMAIN-CONTAINING PROTEIN 4"/>
    <property type="match status" value="1"/>
</dbReference>
<dbReference type="InterPro" id="IPR036612">
    <property type="entry name" value="KH_dom_type_1_sf"/>
</dbReference>
<dbReference type="Gene3D" id="3.30.1370.10">
    <property type="entry name" value="K Homology domain, type 1"/>
    <property type="match status" value="1"/>
</dbReference>
<proteinExistence type="predicted"/>
<dbReference type="Pfam" id="PF22675">
    <property type="entry name" value="KH-I_KHDC4-BBP"/>
    <property type="match status" value="1"/>
</dbReference>
<dbReference type="InParanoid" id="A0A2G5F596"/>
<dbReference type="SUPFAM" id="SSF54791">
    <property type="entry name" value="Eukaryotic type KH-domain (KH-domain type I)"/>
    <property type="match status" value="1"/>
</dbReference>
<dbReference type="GO" id="GO:0003723">
    <property type="term" value="F:RNA binding"/>
    <property type="evidence" value="ECO:0007669"/>
    <property type="project" value="InterPro"/>
</dbReference>
<organism evidence="5 6">
    <name type="scientific">Aquilegia coerulea</name>
    <name type="common">Rocky mountain columbine</name>
    <dbReference type="NCBI Taxonomy" id="218851"/>
    <lineage>
        <taxon>Eukaryota</taxon>
        <taxon>Viridiplantae</taxon>
        <taxon>Streptophyta</taxon>
        <taxon>Embryophyta</taxon>
        <taxon>Tracheophyta</taxon>
        <taxon>Spermatophyta</taxon>
        <taxon>Magnoliopsida</taxon>
        <taxon>Ranunculales</taxon>
        <taxon>Ranunculaceae</taxon>
        <taxon>Thalictroideae</taxon>
        <taxon>Aquilegia</taxon>
    </lineage>
</organism>
<feature type="compositionally biased region" description="Pro residues" evidence="3">
    <location>
        <begin position="330"/>
        <end position="351"/>
    </location>
</feature>
<dbReference type="InterPro" id="IPR055256">
    <property type="entry name" value="KH_1_KHDC4/BBP-like"/>
</dbReference>
<dbReference type="STRING" id="218851.A0A2G5F596"/>
<dbReference type="PANTHER" id="PTHR15744">
    <property type="entry name" value="BLOM7"/>
    <property type="match status" value="1"/>
</dbReference>
<feature type="region of interest" description="Disordered" evidence="3">
    <location>
        <begin position="259"/>
        <end position="390"/>
    </location>
</feature>
<feature type="domain" description="KHDC4/BBP-like KH-domain type I" evidence="4">
    <location>
        <begin position="40"/>
        <end position="114"/>
    </location>
</feature>
<dbReference type="GO" id="GO:0005634">
    <property type="term" value="C:nucleus"/>
    <property type="evidence" value="ECO:0007669"/>
    <property type="project" value="InterPro"/>
</dbReference>